<dbReference type="EMBL" id="ML978075">
    <property type="protein sequence ID" value="KAF2010980.1"/>
    <property type="molecule type" value="Genomic_DNA"/>
</dbReference>
<accession>A0A6A5XDM4</accession>
<proteinExistence type="predicted"/>
<dbReference type="AlphaFoldDB" id="A0A6A5XDM4"/>
<reference evidence="1" key="1">
    <citation type="journal article" date="2020" name="Stud. Mycol.">
        <title>101 Dothideomycetes genomes: a test case for predicting lifestyles and emergence of pathogens.</title>
        <authorList>
            <person name="Haridas S."/>
            <person name="Albert R."/>
            <person name="Binder M."/>
            <person name="Bloem J."/>
            <person name="Labutti K."/>
            <person name="Salamov A."/>
            <person name="Andreopoulos B."/>
            <person name="Baker S."/>
            <person name="Barry K."/>
            <person name="Bills G."/>
            <person name="Bluhm B."/>
            <person name="Cannon C."/>
            <person name="Castanera R."/>
            <person name="Culley D."/>
            <person name="Daum C."/>
            <person name="Ezra D."/>
            <person name="Gonzalez J."/>
            <person name="Henrissat B."/>
            <person name="Kuo A."/>
            <person name="Liang C."/>
            <person name="Lipzen A."/>
            <person name="Lutzoni F."/>
            <person name="Magnuson J."/>
            <person name="Mondo S."/>
            <person name="Nolan M."/>
            <person name="Ohm R."/>
            <person name="Pangilinan J."/>
            <person name="Park H.-J."/>
            <person name="Ramirez L."/>
            <person name="Alfaro M."/>
            <person name="Sun H."/>
            <person name="Tritt A."/>
            <person name="Yoshinaga Y."/>
            <person name="Zwiers L.-H."/>
            <person name="Turgeon B."/>
            <person name="Goodwin S."/>
            <person name="Spatafora J."/>
            <person name="Crous P."/>
            <person name="Grigoriev I."/>
        </authorList>
    </citation>
    <scope>NUCLEOTIDE SEQUENCE</scope>
    <source>
        <strain evidence="1">CBS 175.79</strain>
    </source>
</reference>
<dbReference type="RefSeq" id="XP_033379319.1">
    <property type="nucleotide sequence ID" value="XM_033529160.1"/>
</dbReference>
<evidence type="ECO:0000313" key="1">
    <source>
        <dbReference type="EMBL" id="KAF2010980.1"/>
    </source>
</evidence>
<sequence length="101" mass="11199">MPSLGSCLTLVPVQSEYQSPAWRLSSLGVCNWSFSLTILGKGSSLLNSKLWQPSMSIIKTYWDNCSMRLQERGGVSRTRRRECLSIATAQQSSQVGPAPQY</sequence>
<name>A0A6A5XDM4_9PLEO</name>
<dbReference type="GeneID" id="54286557"/>
<evidence type="ECO:0000313" key="2">
    <source>
        <dbReference type="Proteomes" id="UP000799778"/>
    </source>
</evidence>
<gene>
    <name evidence="1" type="ORF">BU24DRAFT_427181</name>
</gene>
<protein>
    <submittedName>
        <fullName evidence="1">Uncharacterized protein</fullName>
    </submittedName>
</protein>
<dbReference type="Proteomes" id="UP000799778">
    <property type="component" value="Unassembled WGS sequence"/>
</dbReference>
<organism evidence="1 2">
    <name type="scientific">Aaosphaeria arxii CBS 175.79</name>
    <dbReference type="NCBI Taxonomy" id="1450172"/>
    <lineage>
        <taxon>Eukaryota</taxon>
        <taxon>Fungi</taxon>
        <taxon>Dikarya</taxon>
        <taxon>Ascomycota</taxon>
        <taxon>Pezizomycotina</taxon>
        <taxon>Dothideomycetes</taxon>
        <taxon>Pleosporomycetidae</taxon>
        <taxon>Pleosporales</taxon>
        <taxon>Pleosporales incertae sedis</taxon>
        <taxon>Aaosphaeria</taxon>
    </lineage>
</organism>
<keyword evidence="2" id="KW-1185">Reference proteome</keyword>